<comment type="caution">
    <text evidence="1">The sequence shown here is derived from an EMBL/GenBank/DDBJ whole genome shotgun (WGS) entry which is preliminary data.</text>
</comment>
<evidence type="ECO:0000313" key="2">
    <source>
        <dbReference type="Proteomes" id="UP001560019"/>
    </source>
</evidence>
<reference evidence="1 2" key="1">
    <citation type="submission" date="2024-06" db="EMBL/GenBank/DDBJ databases">
        <title>Genome of Rhodovulum iodosum, a marine photoferrotroph.</title>
        <authorList>
            <person name="Bianchini G."/>
            <person name="Nikeleit V."/>
            <person name="Kappler A."/>
            <person name="Bryce C."/>
            <person name="Sanchez-Baracaldo P."/>
        </authorList>
    </citation>
    <scope>NUCLEOTIDE SEQUENCE [LARGE SCALE GENOMIC DNA]</scope>
    <source>
        <strain evidence="1 2">UT/N1</strain>
    </source>
</reference>
<dbReference type="Proteomes" id="UP001560019">
    <property type="component" value="Unassembled WGS sequence"/>
</dbReference>
<dbReference type="Pfam" id="PF00067">
    <property type="entry name" value="p450"/>
    <property type="match status" value="1"/>
</dbReference>
<organism evidence="1 2">
    <name type="scientific">Rhodovulum iodosum</name>
    <dbReference type="NCBI Taxonomy" id="68291"/>
    <lineage>
        <taxon>Bacteria</taxon>
        <taxon>Pseudomonadati</taxon>
        <taxon>Pseudomonadota</taxon>
        <taxon>Alphaproteobacteria</taxon>
        <taxon>Rhodobacterales</taxon>
        <taxon>Paracoccaceae</taxon>
        <taxon>Rhodovulum</taxon>
    </lineage>
</organism>
<dbReference type="Gene3D" id="1.10.630.10">
    <property type="entry name" value="Cytochrome P450"/>
    <property type="match status" value="1"/>
</dbReference>
<evidence type="ECO:0000313" key="1">
    <source>
        <dbReference type="EMBL" id="MEX5730159.1"/>
    </source>
</evidence>
<accession>A0ABV3XYL5</accession>
<dbReference type="SUPFAM" id="SSF48264">
    <property type="entry name" value="Cytochrome P450"/>
    <property type="match status" value="1"/>
</dbReference>
<sequence>MELIPAAAYREPILRHGGRANWIALMDPDAVQHVLIRHETHPKSRMLLRPVQPRRGGNLAVTEGQGWRRQRKALAPAFTRQALAPTGAR</sequence>
<protein>
    <submittedName>
        <fullName evidence="1">Cytochrome P450</fullName>
    </submittedName>
</protein>
<dbReference type="EMBL" id="JBEHHI010000004">
    <property type="protein sequence ID" value="MEX5730159.1"/>
    <property type="molecule type" value="Genomic_DNA"/>
</dbReference>
<name>A0ABV3XYL5_9RHOB</name>
<dbReference type="InterPro" id="IPR001128">
    <property type="entry name" value="Cyt_P450"/>
</dbReference>
<keyword evidence="2" id="KW-1185">Reference proteome</keyword>
<dbReference type="RefSeq" id="WP_170168746.1">
    <property type="nucleotide sequence ID" value="NZ_JBEHHI010000004.1"/>
</dbReference>
<proteinExistence type="predicted"/>
<dbReference type="InterPro" id="IPR036396">
    <property type="entry name" value="Cyt_P450_sf"/>
</dbReference>
<gene>
    <name evidence="1" type="ORF">Ga0609869_003512</name>
</gene>